<dbReference type="EMBL" id="OV651815">
    <property type="protein sequence ID" value="CAH1108669.1"/>
    <property type="molecule type" value="Genomic_DNA"/>
</dbReference>
<keyword evidence="6" id="KW-0687">Ribonucleoprotein</keyword>
<evidence type="ECO:0000256" key="8">
    <source>
        <dbReference type="ARBA" id="ARBA00083752"/>
    </source>
</evidence>
<dbReference type="FunFam" id="6.10.250.3440:FF:000001">
    <property type="entry name" value="Mitochondrial ribosomal protein L40"/>
    <property type="match status" value="1"/>
</dbReference>
<evidence type="ECO:0000256" key="3">
    <source>
        <dbReference type="ARBA" id="ARBA00022946"/>
    </source>
</evidence>
<keyword evidence="5" id="KW-0496">Mitochondrion</keyword>
<dbReference type="PANTHER" id="PTHR13359:SF2">
    <property type="entry name" value="LARGE RIBOSOMAL SUBUNIT PROTEIN ML40"/>
    <property type="match status" value="1"/>
</dbReference>
<feature type="region of interest" description="Disordered" evidence="9">
    <location>
        <begin position="177"/>
        <end position="199"/>
    </location>
</feature>
<evidence type="ECO:0000313" key="11">
    <source>
        <dbReference type="Proteomes" id="UP001153636"/>
    </source>
</evidence>
<evidence type="ECO:0000256" key="9">
    <source>
        <dbReference type="SAM" id="MobiDB-lite"/>
    </source>
</evidence>
<organism evidence="10 11">
    <name type="scientific">Psylliodes chrysocephalus</name>
    <dbReference type="NCBI Taxonomy" id="3402493"/>
    <lineage>
        <taxon>Eukaryota</taxon>
        <taxon>Metazoa</taxon>
        <taxon>Ecdysozoa</taxon>
        <taxon>Arthropoda</taxon>
        <taxon>Hexapoda</taxon>
        <taxon>Insecta</taxon>
        <taxon>Pterygota</taxon>
        <taxon>Neoptera</taxon>
        <taxon>Endopterygota</taxon>
        <taxon>Coleoptera</taxon>
        <taxon>Polyphaga</taxon>
        <taxon>Cucujiformia</taxon>
        <taxon>Chrysomeloidea</taxon>
        <taxon>Chrysomelidae</taxon>
        <taxon>Galerucinae</taxon>
        <taxon>Alticini</taxon>
        <taxon>Psylliodes</taxon>
    </lineage>
</organism>
<dbReference type="InterPro" id="IPR039145">
    <property type="entry name" value="Ribosomal_mL40_metazoa/plant"/>
</dbReference>
<keyword evidence="3" id="KW-0809">Transit peptide</keyword>
<dbReference type="InterPro" id="IPR019192">
    <property type="entry name" value="Ribosomal_mL40"/>
</dbReference>
<dbReference type="Pfam" id="PF09812">
    <property type="entry name" value="MRP-L28"/>
    <property type="match status" value="1"/>
</dbReference>
<dbReference type="OrthoDB" id="5977625at2759"/>
<dbReference type="PANTHER" id="PTHR13359">
    <property type="entry name" value="39S RIBOSOMAL PROTEIN L40, MITOCHONDRIAL"/>
    <property type="match status" value="1"/>
</dbReference>
<reference evidence="10" key="1">
    <citation type="submission" date="2022-01" db="EMBL/GenBank/DDBJ databases">
        <authorList>
            <person name="King R."/>
        </authorList>
    </citation>
    <scope>NUCLEOTIDE SEQUENCE</scope>
</reference>
<evidence type="ECO:0000256" key="5">
    <source>
        <dbReference type="ARBA" id="ARBA00023128"/>
    </source>
</evidence>
<comment type="similarity">
    <text evidence="2">Belongs to the mitochondrion-specific ribosomal protein mL40 family.</text>
</comment>
<evidence type="ECO:0000256" key="1">
    <source>
        <dbReference type="ARBA" id="ARBA00004173"/>
    </source>
</evidence>
<evidence type="ECO:0000256" key="7">
    <source>
        <dbReference type="ARBA" id="ARBA00035192"/>
    </source>
</evidence>
<dbReference type="Gene3D" id="6.10.250.3440">
    <property type="match status" value="1"/>
</dbReference>
<evidence type="ECO:0000313" key="10">
    <source>
        <dbReference type="EMBL" id="CAH1108669.1"/>
    </source>
</evidence>
<comment type="subcellular location">
    <subcellularLocation>
        <location evidence="1">Mitochondrion</location>
    </subcellularLocation>
</comment>
<dbReference type="GO" id="GO:0005762">
    <property type="term" value="C:mitochondrial large ribosomal subunit"/>
    <property type="evidence" value="ECO:0007669"/>
    <property type="project" value="InterPro"/>
</dbReference>
<evidence type="ECO:0000256" key="4">
    <source>
        <dbReference type="ARBA" id="ARBA00022980"/>
    </source>
</evidence>
<dbReference type="Proteomes" id="UP001153636">
    <property type="component" value="Chromosome 3"/>
</dbReference>
<proteinExistence type="inferred from homology"/>
<accession>A0A9P0D188</accession>
<evidence type="ECO:0000256" key="2">
    <source>
        <dbReference type="ARBA" id="ARBA00009360"/>
    </source>
</evidence>
<name>A0A9P0D188_9CUCU</name>
<keyword evidence="4" id="KW-0689">Ribosomal protein</keyword>
<protein>
    <recommendedName>
        <fullName evidence="7">Large ribosomal subunit protein mL40</fullName>
    </recommendedName>
    <alternativeName>
        <fullName evidence="8">39S ribosomal protein L40, mitochondrial</fullName>
    </alternativeName>
</protein>
<gene>
    <name evidence="10" type="ORF">PSYICH_LOCUS9514</name>
</gene>
<dbReference type="AlphaFoldDB" id="A0A9P0D188"/>
<sequence length="199" mass="23369">MSINNLVSSLTRLSLIKVPTLIRNVSLNAPMLFRSTPVLLAEPLKKKKKMDPAIIKAREEKKKKKIEKAIRKLEKNARKLKPISECEIPFEILDTLKNRQRNLPGISEEILENRALLEKKWCRYKREQHLVDMQMLDRIQFAQQKALDELRKESEQLYQEAIQPDLMMMPYKIEGPVETPPIENYQSPDGDYNDVSKKW</sequence>
<keyword evidence="11" id="KW-1185">Reference proteome</keyword>
<evidence type="ECO:0000256" key="6">
    <source>
        <dbReference type="ARBA" id="ARBA00023274"/>
    </source>
</evidence>